<dbReference type="GO" id="GO:0005886">
    <property type="term" value="C:plasma membrane"/>
    <property type="evidence" value="ECO:0007669"/>
    <property type="project" value="InterPro"/>
</dbReference>
<dbReference type="RefSeq" id="WP_303686841.1">
    <property type="nucleotide sequence ID" value="NZ_CAJXYO010000030.1"/>
</dbReference>
<dbReference type="EMBL" id="MAAX01000118">
    <property type="protein sequence ID" value="OUS14565.1"/>
    <property type="molecule type" value="Genomic_DNA"/>
</dbReference>
<reference evidence="4" key="1">
    <citation type="journal article" date="2017" name="Proc. Natl. Acad. Sci. U.S.A.">
        <title>Simulation of Deepwater Horizon oil plume reveals substrate specialization within a complex community of hydrocarbon-degraders.</title>
        <authorList>
            <person name="Hu P."/>
            <person name="Dubinsky E.A."/>
            <person name="Probst A.J."/>
            <person name="Wang J."/>
            <person name="Sieber C.M.K."/>
            <person name="Tom L.M."/>
            <person name="Gardinali P."/>
            <person name="Banfield J.F."/>
            <person name="Atlas R.M."/>
            <person name="Andersen G.L."/>
        </authorList>
    </citation>
    <scope>NUCLEOTIDE SEQUENCE [LARGE SCALE GENOMIC DNA]</scope>
</reference>
<evidence type="ECO:0000256" key="1">
    <source>
        <dbReference type="SAM" id="Coils"/>
    </source>
</evidence>
<comment type="caution">
    <text evidence="3">The sequence shown here is derived from an EMBL/GenBank/DDBJ whole genome shotgun (WGS) entry which is preliminary data.</text>
</comment>
<feature type="domain" description="Anti-sigma K factor RskA C-terminal" evidence="2">
    <location>
        <begin position="90"/>
        <end position="251"/>
    </location>
</feature>
<accession>A0A1Z8AW66</accession>
<dbReference type="Proteomes" id="UP000196102">
    <property type="component" value="Unassembled WGS sequence"/>
</dbReference>
<evidence type="ECO:0000259" key="2">
    <source>
        <dbReference type="Pfam" id="PF10099"/>
    </source>
</evidence>
<organism evidence="3 4">
    <name type="scientific">Nonlabens dokdonensis</name>
    <dbReference type="NCBI Taxonomy" id="328515"/>
    <lineage>
        <taxon>Bacteria</taxon>
        <taxon>Pseudomonadati</taxon>
        <taxon>Bacteroidota</taxon>
        <taxon>Flavobacteriia</taxon>
        <taxon>Flavobacteriales</taxon>
        <taxon>Flavobacteriaceae</taxon>
        <taxon>Nonlabens</taxon>
    </lineage>
</organism>
<dbReference type="Pfam" id="PF10099">
    <property type="entry name" value="RskA_C"/>
    <property type="match status" value="1"/>
</dbReference>
<keyword evidence="1" id="KW-0175">Coiled coil</keyword>
<feature type="coiled-coil region" evidence="1">
    <location>
        <begin position="108"/>
        <end position="156"/>
    </location>
</feature>
<gene>
    <name evidence="3" type="ORF">A9Q93_07740</name>
</gene>
<evidence type="ECO:0000313" key="4">
    <source>
        <dbReference type="Proteomes" id="UP000196102"/>
    </source>
</evidence>
<protein>
    <recommendedName>
        <fullName evidence="2">Anti-sigma K factor RskA C-terminal domain-containing protein</fullName>
    </recommendedName>
</protein>
<evidence type="ECO:0000313" key="3">
    <source>
        <dbReference type="EMBL" id="OUS14565.1"/>
    </source>
</evidence>
<name>A0A1Z8AW66_9FLAO</name>
<dbReference type="AlphaFoldDB" id="A0A1Z8AW66"/>
<dbReference type="InterPro" id="IPR018764">
    <property type="entry name" value="RskA_C"/>
</dbReference>
<proteinExistence type="predicted"/>
<sequence length="263" mass="29183">MDTQELINSGDLELYVCGVLDLERSIEITKELKNNIPLQIEVQQIEETYMKLATGLAPSKNELELFDRLQTIIGKDSTVEIVKTRPNYLAWAAAAALLISSGYLYISNNDLTESNSNLENQIVNVQQDNEILNSEIENVKSVNNDYEEALSFIKDKNTVKVNLAGQKGFENSYATAFYNDQEDVTYVDVSGLPQAPSDKSYQLWSLTLNPLTPTSLGVVENSNNLLRIENDNASQAFGITLEEYGGAAGPNLEQLYTLGVIEQ</sequence>